<dbReference type="AlphaFoldDB" id="A0A9X4KIZ4"/>
<keyword evidence="3" id="KW-0328">Glycosyltransferase</keyword>
<dbReference type="GO" id="GO:0009103">
    <property type="term" value="P:lipopolysaccharide biosynthetic process"/>
    <property type="evidence" value="ECO:0007669"/>
    <property type="project" value="TreeGrafter"/>
</dbReference>
<accession>A0A9X4KIZ4</accession>
<dbReference type="GO" id="GO:0016757">
    <property type="term" value="F:glycosyltransferase activity"/>
    <property type="evidence" value="ECO:0007669"/>
    <property type="project" value="UniProtKB-KW"/>
</dbReference>
<dbReference type="EC" id="2.4.-.-" evidence="3"/>
<proteinExistence type="predicted"/>
<keyword evidence="4" id="KW-1185">Reference proteome</keyword>
<keyword evidence="1 3" id="KW-0808">Transferase</keyword>
<gene>
    <name evidence="3" type="ORF">OMP38_19655</name>
</gene>
<feature type="domain" description="Glycosyl transferase family 1" evidence="2">
    <location>
        <begin position="1"/>
        <end position="55"/>
    </location>
</feature>
<dbReference type="InterPro" id="IPR001296">
    <property type="entry name" value="Glyco_trans_1"/>
</dbReference>
<dbReference type="Gene3D" id="3.40.50.2000">
    <property type="entry name" value="Glycogen Phosphorylase B"/>
    <property type="match status" value="2"/>
</dbReference>
<sequence>MACGCPVVASNAASIPEVCRDAVLYCDPRDPADIAAKIRRLMEDDGLRTQLRERGLARAGTFSWDKCARETLDAVRPHLAAAEPAYVPERERGYSR</sequence>
<protein>
    <submittedName>
        <fullName evidence="3">Glycosyltransferase</fullName>
        <ecNumber evidence="3">2.4.-.-</ecNumber>
    </submittedName>
</protein>
<name>A0A9X4KIZ4_9BACL</name>
<dbReference type="PANTHER" id="PTHR46401:SF2">
    <property type="entry name" value="GLYCOSYLTRANSFERASE WBBK-RELATED"/>
    <property type="match status" value="1"/>
</dbReference>
<dbReference type="Proteomes" id="UP001153387">
    <property type="component" value="Unassembled WGS sequence"/>
</dbReference>
<evidence type="ECO:0000313" key="3">
    <source>
        <dbReference type="EMBL" id="MDG0792838.1"/>
    </source>
</evidence>
<dbReference type="EMBL" id="JAPDHZ010000003">
    <property type="protein sequence ID" value="MDG0792838.1"/>
    <property type="molecule type" value="Genomic_DNA"/>
</dbReference>
<evidence type="ECO:0000256" key="1">
    <source>
        <dbReference type="ARBA" id="ARBA00022679"/>
    </source>
</evidence>
<dbReference type="SUPFAM" id="SSF53756">
    <property type="entry name" value="UDP-Glycosyltransferase/glycogen phosphorylase"/>
    <property type="match status" value="1"/>
</dbReference>
<reference evidence="3 4" key="1">
    <citation type="submission" date="2022-10" db="EMBL/GenBank/DDBJ databases">
        <title>Comparative genomic analysis of Cohnella hashimotonis sp. nov., isolated from the International Space Station.</title>
        <authorList>
            <person name="Simpson A."/>
            <person name="Venkateswaran K."/>
        </authorList>
    </citation>
    <scope>NUCLEOTIDE SEQUENCE [LARGE SCALE GENOMIC DNA]</scope>
    <source>
        <strain evidence="3 4">DSM 18997</strain>
    </source>
</reference>
<organism evidence="3 4">
    <name type="scientific">Cohnella ginsengisoli</name>
    <dbReference type="NCBI Taxonomy" id="425004"/>
    <lineage>
        <taxon>Bacteria</taxon>
        <taxon>Bacillati</taxon>
        <taxon>Bacillota</taxon>
        <taxon>Bacilli</taxon>
        <taxon>Bacillales</taxon>
        <taxon>Paenibacillaceae</taxon>
        <taxon>Cohnella</taxon>
    </lineage>
</organism>
<dbReference type="RefSeq" id="WP_277566588.1">
    <property type="nucleotide sequence ID" value="NZ_JAPDHZ010000003.1"/>
</dbReference>
<dbReference type="Pfam" id="PF00534">
    <property type="entry name" value="Glycos_transf_1"/>
    <property type="match status" value="1"/>
</dbReference>
<comment type="caution">
    <text evidence="3">The sequence shown here is derived from an EMBL/GenBank/DDBJ whole genome shotgun (WGS) entry which is preliminary data.</text>
</comment>
<dbReference type="PANTHER" id="PTHR46401">
    <property type="entry name" value="GLYCOSYLTRANSFERASE WBBK-RELATED"/>
    <property type="match status" value="1"/>
</dbReference>
<evidence type="ECO:0000259" key="2">
    <source>
        <dbReference type="Pfam" id="PF00534"/>
    </source>
</evidence>
<evidence type="ECO:0000313" key="4">
    <source>
        <dbReference type="Proteomes" id="UP001153387"/>
    </source>
</evidence>